<dbReference type="EnsemblPlants" id="HORVU.MOREX.r3.4HG0398220.1">
    <property type="protein sequence ID" value="HORVU.MOREX.r3.4HG0398220.1"/>
    <property type="gene ID" value="HORVU.MOREX.r3.4HG0398220"/>
</dbReference>
<reference evidence="3" key="1">
    <citation type="journal article" date="2012" name="Nature">
        <title>A physical, genetic and functional sequence assembly of the barley genome.</title>
        <authorList>
            <consortium name="The International Barley Genome Sequencing Consortium"/>
            <person name="Mayer K.F."/>
            <person name="Waugh R."/>
            <person name="Brown J.W."/>
            <person name="Schulman A."/>
            <person name="Langridge P."/>
            <person name="Platzer M."/>
            <person name="Fincher G.B."/>
            <person name="Muehlbauer G.J."/>
            <person name="Sato K."/>
            <person name="Close T.J."/>
            <person name="Wise R.P."/>
            <person name="Stein N."/>
        </authorList>
    </citation>
    <scope>NUCLEOTIDE SEQUENCE [LARGE SCALE GENOMIC DNA]</scope>
    <source>
        <strain evidence="3">cv. Morex</strain>
    </source>
</reference>
<dbReference type="SMR" id="A0A8I7BCW3"/>
<evidence type="ECO:0000313" key="3">
    <source>
        <dbReference type="Proteomes" id="UP000011116"/>
    </source>
</evidence>
<proteinExistence type="predicted"/>
<dbReference type="InterPro" id="IPR004314">
    <property type="entry name" value="Neprosin"/>
</dbReference>
<evidence type="ECO:0000313" key="2">
    <source>
        <dbReference type="EnsemblPlants" id="HORVU.MOREX.r3.4HG0398220.1"/>
    </source>
</evidence>
<feature type="domain" description="Neprosin PEP catalytic" evidence="1">
    <location>
        <begin position="1"/>
        <end position="187"/>
    </location>
</feature>
<dbReference type="Pfam" id="PF03080">
    <property type="entry name" value="Neprosin"/>
    <property type="match status" value="1"/>
</dbReference>
<dbReference type="PANTHER" id="PTHR31589:SF230">
    <property type="entry name" value="NEPROSIN DOMAIN-CONTAINING PROTEIN"/>
    <property type="match status" value="1"/>
</dbReference>
<keyword evidence="3" id="KW-1185">Reference proteome</keyword>
<sequence length="187" mass="20784">MDVFGFNLNHEQLTAGAIWIQNLKDDFDKNLNSIIVGWVVWPSRFKDSHTDLFTVWTKDSHRSTRCVNLDCPGFQLVKGSPLSPGDIITPVSDVNGKRHSITIKVYKDGSRGDWWLSCGIDKNPIPVGYFPASLFDSLSMKATQIGIGGHAESTKTTNLLQWEAEPLPLTLIKLHLSVIFGSSTRTV</sequence>
<dbReference type="Gramene" id="HORVU.MOREX.r3.4HG0398220.1">
    <property type="protein sequence ID" value="HORVU.MOREX.r3.4HG0398220.1"/>
    <property type="gene ID" value="HORVU.MOREX.r3.4HG0398220"/>
</dbReference>
<dbReference type="PANTHER" id="PTHR31589">
    <property type="entry name" value="PROTEIN, PUTATIVE (DUF239)-RELATED-RELATED"/>
    <property type="match status" value="1"/>
</dbReference>
<evidence type="ECO:0000259" key="1">
    <source>
        <dbReference type="PROSITE" id="PS52045"/>
    </source>
</evidence>
<reference evidence="2" key="3">
    <citation type="submission" date="2022-01" db="UniProtKB">
        <authorList>
            <consortium name="EnsemblPlants"/>
        </authorList>
    </citation>
    <scope>IDENTIFICATION</scope>
    <source>
        <strain evidence="2">subsp. vulgare</strain>
    </source>
</reference>
<protein>
    <recommendedName>
        <fullName evidence="1">Neprosin PEP catalytic domain-containing protein</fullName>
    </recommendedName>
</protein>
<organism evidence="2 3">
    <name type="scientific">Hordeum vulgare subsp. vulgare</name>
    <name type="common">Domesticated barley</name>
    <dbReference type="NCBI Taxonomy" id="112509"/>
    <lineage>
        <taxon>Eukaryota</taxon>
        <taxon>Viridiplantae</taxon>
        <taxon>Streptophyta</taxon>
        <taxon>Embryophyta</taxon>
        <taxon>Tracheophyta</taxon>
        <taxon>Spermatophyta</taxon>
        <taxon>Magnoliopsida</taxon>
        <taxon>Liliopsida</taxon>
        <taxon>Poales</taxon>
        <taxon>Poaceae</taxon>
        <taxon>BOP clade</taxon>
        <taxon>Pooideae</taxon>
        <taxon>Triticodae</taxon>
        <taxon>Triticeae</taxon>
        <taxon>Hordeinae</taxon>
        <taxon>Hordeum</taxon>
    </lineage>
</organism>
<dbReference type="Proteomes" id="UP000011116">
    <property type="component" value="Chromosome 4H"/>
</dbReference>
<reference evidence="2" key="2">
    <citation type="submission" date="2020-10" db="EMBL/GenBank/DDBJ databases">
        <authorList>
            <person name="Scholz U."/>
            <person name="Mascher M."/>
            <person name="Fiebig A."/>
        </authorList>
    </citation>
    <scope>NUCLEOTIDE SEQUENCE [LARGE SCALE GENOMIC DNA]</scope>
    <source>
        <strain evidence="2">cv. Morex</strain>
    </source>
</reference>
<dbReference type="PROSITE" id="PS52045">
    <property type="entry name" value="NEPROSIN_PEP_CD"/>
    <property type="match status" value="1"/>
</dbReference>
<dbReference type="Gene3D" id="3.90.1320.10">
    <property type="entry name" value="Outer-capsid protein sigma 3, large lobe"/>
    <property type="match status" value="1"/>
</dbReference>
<dbReference type="AlphaFoldDB" id="A0A8I7BCW3"/>
<dbReference type="InterPro" id="IPR053168">
    <property type="entry name" value="Glutamic_endopeptidase"/>
</dbReference>
<accession>A0A8I7BCW3</accession>
<name>A0A8I7BCW3_HORVV</name>